<name>A0A3S0XSF1_CHLFR</name>
<dbReference type="EMBL" id="RSCJ01000020">
    <property type="protein sequence ID" value="RUR76551.1"/>
    <property type="molecule type" value="Genomic_DNA"/>
</dbReference>
<keyword evidence="3" id="KW-1185">Reference proteome</keyword>
<keyword evidence="1" id="KW-0812">Transmembrane</keyword>
<feature type="transmembrane region" description="Helical" evidence="1">
    <location>
        <begin position="51"/>
        <end position="72"/>
    </location>
</feature>
<evidence type="ECO:0000256" key="1">
    <source>
        <dbReference type="SAM" id="Phobius"/>
    </source>
</evidence>
<dbReference type="RefSeq" id="WP_016879148.1">
    <property type="nucleotide sequence ID" value="NZ_AJLN01000122.1"/>
</dbReference>
<proteinExistence type="predicted"/>
<organism evidence="2 3">
    <name type="scientific">Chlorogloeopsis fritschii PCC 6912</name>
    <dbReference type="NCBI Taxonomy" id="211165"/>
    <lineage>
        <taxon>Bacteria</taxon>
        <taxon>Bacillati</taxon>
        <taxon>Cyanobacteriota</taxon>
        <taxon>Cyanophyceae</taxon>
        <taxon>Nostocales</taxon>
        <taxon>Chlorogloeopsidaceae</taxon>
        <taxon>Chlorogloeopsis</taxon>
    </lineage>
</organism>
<comment type="caution">
    <text evidence="2">The sequence shown here is derived from an EMBL/GenBank/DDBJ whole genome shotgun (WGS) entry which is preliminary data.</text>
</comment>
<reference evidence="2 3" key="1">
    <citation type="journal article" date="2019" name="Genome Biol. Evol.">
        <title>Day and night: Metabolic profiles and evolutionary relationships of six axenic non-marine cyanobacteria.</title>
        <authorList>
            <person name="Will S.E."/>
            <person name="Henke P."/>
            <person name="Boedeker C."/>
            <person name="Huang S."/>
            <person name="Brinkmann H."/>
            <person name="Rohde M."/>
            <person name="Jarek M."/>
            <person name="Friedl T."/>
            <person name="Seufert S."/>
            <person name="Schumacher M."/>
            <person name="Overmann J."/>
            <person name="Neumann-Schaal M."/>
            <person name="Petersen J."/>
        </authorList>
    </citation>
    <scope>NUCLEOTIDE SEQUENCE [LARGE SCALE GENOMIC DNA]</scope>
    <source>
        <strain evidence="2 3">PCC 6912</strain>
    </source>
</reference>
<accession>A0A3S0XSF1</accession>
<protein>
    <submittedName>
        <fullName evidence="2">Uncharacterized protein</fullName>
    </submittedName>
</protein>
<dbReference type="Proteomes" id="UP000268857">
    <property type="component" value="Unassembled WGS sequence"/>
</dbReference>
<evidence type="ECO:0000313" key="3">
    <source>
        <dbReference type="Proteomes" id="UP000268857"/>
    </source>
</evidence>
<keyword evidence="1" id="KW-0472">Membrane</keyword>
<evidence type="ECO:0000313" key="2">
    <source>
        <dbReference type="EMBL" id="RUR76551.1"/>
    </source>
</evidence>
<keyword evidence="1" id="KW-1133">Transmembrane helix</keyword>
<sequence>MDLQELQTKAAANNDFIVDKTNPTNSKGFEPMSLVQRVNLIISKELPDLRFLSVISVSVASLLFVAAIYYGIINP</sequence>
<dbReference type="AlphaFoldDB" id="A0A3S0XSF1"/>
<gene>
    <name evidence="2" type="ORF">PCC6912_43390</name>
</gene>